<reference evidence="2" key="2">
    <citation type="submission" date="2019-12" db="EMBL/GenBank/DDBJ databases">
        <authorList>
            <person name="Studholme D.J."/>
            <person name="Sarris P."/>
        </authorList>
    </citation>
    <scope>NUCLEOTIDE SEQUENCE</scope>
    <source>
        <strain evidence="2">PFS-1207/04</strain>
        <tissue evidence="2">Leaf</tissue>
    </source>
</reference>
<dbReference type="Proteomes" id="UP000266723">
    <property type="component" value="Unassembled WGS sequence"/>
</dbReference>
<reference evidence="2 3" key="3">
    <citation type="journal article" date="2020" name="BMC Genomics">
        <title>Intraspecific diversification of the crop wild relative Brassica cretica Lam. using demographic model selection.</title>
        <authorList>
            <person name="Kioukis A."/>
            <person name="Michalopoulou V.A."/>
            <person name="Briers L."/>
            <person name="Pirintsos S."/>
            <person name="Studholme D.J."/>
            <person name="Pavlidis P."/>
            <person name="Sarris P.F."/>
        </authorList>
    </citation>
    <scope>NUCLEOTIDE SEQUENCE [LARGE SCALE GENOMIC DNA]</scope>
    <source>
        <strain evidence="3">cv. PFS-1207/04</strain>
        <strain evidence="2">PFS-1207/04</strain>
    </source>
</reference>
<organism evidence="1">
    <name type="scientific">Brassica cretica</name>
    <name type="common">Mustard</name>
    <dbReference type="NCBI Taxonomy" id="69181"/>
    <lineage>
        <taxon>Eukaryota</taxon>
        <taxon>Viridiplantae</taxon>
        <taxon>Streptophyta</taxon>
        <taxon>Embryophyta</taxon>
        <taxon>Tracheophyta</taxon>
        <taxon>Spermatophyta</taxon>
        <taxon>Magnoliopsida</taxon>
        <taxon>eudicotyledons</taxon>
        <taxon>Gunneridae</taxon>
        <taxon>Pentapetalae</taxon>
        <taxon>rosids</taxon>
        <taxon>malvids</taxon>
        <taxon>Brassicales</taxon>
        <taxon>Brassicaceae</taxon>
        <taxon>Brassiceae</taxon>
        <taxon>Brassica</taxon>
    </lineage>
</organism>
<sequence>MLFLGSFRSHGPEGVEMCTQVLSLALIRDDRLCLRFGTVGLASFEVFAKIQDFLVELDSEICYLDTIGLTI</sequence>
<accession>A0A3N6RXT2</accession>
<comment type="caution">
    <text evidence="1">The sequence shown here is derived from an EMBL/GenBank/DDBJ whole genome shotgun (WGS) entry which is preliminary data.</text>
</comment>
<evidence type="ECO:0000313" key="2">
    <source>
        <dbReference type="EMBL" id="KAF3593280.1"/>
    </source>
</evidence>
<name>A0A3N6RXT2_BRACR</name>
<gene>
    <name evidence="2" type="ORF">DY000_02022210</name>
    <name evidence="1" type="ORF">F2Q70_00029930</name>
</gene>
<keyword evidence="3" id="KW-1185">Reference proteome</keyword>
<reference evidence="1" key="1">
    <citation type="submission" date="2019-12" db="EMBL/GenBank/DDBJ databases">
        <title>Genome sequencing and annotation of Brassica cretica.</title>
        <authorList>
            <person name="Studholme D.J."/>
            <person name="Sarris P.F."/>
        </authorList>
    </citation>
    <scope>NUCLEOTIDE SEQUENCE</scope>
    <source>
        <strain evidence="1">PFS-102/07</strain>
        <tissue evidence="1">Leaf</tissue>
    </source>
</reference>
<protein>
    <submittedName>
        <fullName evidence="1">Uncharacterized protein</fullName>
    </submittedName>
</protein>
<dbReference type="EMBL" id="QGKY02002305">
    <property type="protein sequence ID" value="KAF2533727.1"/>
    <property type="molecule type" value="Genomic_DNA"/>
</dbReference>
<evidence type="ECO:0000313" key="1">
    <source>
        <dbReference type="EMBL" id="KAF2533727.1"/>
    </source>
</evidence>
<evidence type="ECO:0000313" key="3">
    <source>
        <dbReference type="Proteomes" id="UP000266723"/>
    </source>
</evidence>
<dbReference type="EMBL" id="QGKV02000299">
    <property type="protein sequence ID" value="KAF3593280.1"/>
    <property type="molecule type" value="Genomic_DNA"/>
</dbReference>
<dbReference type="AlphaFoldDB" id="A0A3N6RXT2"/>
<proteinExistence type="predicted"/>